<reference evidence="2 3" key="1">
    <citation type="journal article" date="2012" name="Proc. Natl. Acad. Sci. U.S.A.">
        <title>Comparative genomics of Ceriporiopsis subvermispora and Phanerochaete chrysosporium provide insight into selective ligninolysis.</title>
        <authorList>
            <person name="Fernandez-Fueyo E."/>
            <person name="Ruiz-Duenas F.J."/>
            <person name="Ferreira P."/>
            <person name="Floudas D."/>
            <person name="Hibbett D.S."/>
            <person name="Canessa P."/>
            <person name="Larrondo L.F."/>
            <person name="James T.Y."/>
            <person name="Seelenfreund D."/>
            <person name="Lobos S."/>
            <person name="Polanco R."/>
            <person name="Tello M."/>
            <person name="Honda Y."/>
            <person name="Watanabe T."/>
            <person name="Watanabe T."/>
            <person name="Ryu J.S."/>
            <person name="Kubicek C.P."/>
            <person name="Schmoll M."/>
            <person name="Gaskell J."/>
            <person name="Hammel K.E."/>
            <person name="St John F.J."/>
            <person name="Vanden Wymelenberg A."/>
            <person name="Sabat G."/>
            <person name="Splinter BonDurant S."/>
            <person name="Syed K."/>
            <person name="Yadav J.S."/>
            <person name="Doddapaneni H."/>
            <person name="Subramanian V."/>
            <person name="Lavin J.L."/>
            <person name="Oguiza J.A."/>
            <person name="Perez G."/>
            <person name="Pisabarro A.G."/>
            <person name="Ramirez L."/>
            <person name="Santoyo F."/>
            <person name="Master E."/>
            <person name="Coutinho P.M."/>
            <person name="Henrissat B."/>
            <person name="Lombard V."/>
            <person name="Magnuson J.K."/>
            <person name="Kuees U."/>
            <person name="Hori C."/>
            <person name="Igarashi K."/>
            <person name="Samejima M."/>
            <person name="Held B.W."/>
            <person name="Barry K.W."/>
            <person name="LaButti K.M."/>
            <person name="Lapidus A."/>
            <person name="Lindquist E.A."/>
            <person name="Lucas S.M."/>
            <person name="Riley R."/>
            <person name="Salamov A.A."/>
            <person name="Hoffmeister D."/>
            <person name="Schwenk D."/>
            <person name="Hadar Y."/>
            <person name="Yarden O."/>
            <person name="de Vries R.P."/>
            <person name="Wiebenga A."/>
            <person name="Stenlid J."/>
            <person name="Eastwood D."/>
            <person name="Grigoriev I.V."/>
            <person name="Berka R.M."/>
            <person name="Blanchette R.A."/>
            <person name="Kersten P."/>
            <person name="Martinez A.T."/>
            <person name="Vicuna R."/>
            <person name="Cullen D."/>
        </authorList>
    </citation>
    <scope>NUCLEOTIDE SEQUENCE [LARGE SCALE GENOMIC DNA]</scope>
    <source>
        <strain evidence="2 3">B</strain>
    </source>
</reference>
<feature type="compositionally biased region" description="Basic and acidic residues" evidence="1">
    <location>
        <begin position="1"/>
        <end position="19"/>
    </location>
</feature>
<protein>
    <submittedName>
        <fullName evidence="2">Uncharacterized protein</fullName>
    </submittedName>
</protein>
<organism evidence="2 3">
    <name type="scientific">Ceriporiopsis subvermispora (strain B)</name>
    <name type="common">White-rot fungus</name>
    <name type="synonym">Gelatoporia subvermispora</name>
    <dbReference type="NCBI Taxonomy" id="914234"/>
    <lineage>
        <taxon>Eukaryota</taxon>
        <taxon>Fungi</taxon>
        <taxon>Dikarya</taxon>
        <taxon>Basidiomycota</taxon>
        <taxon>Agaricomycotina</taxon>
        <taxon>Agaricomycetes</taxon>
        <taxon>Polyporales</taxon>
        <taxon>Gelatoporiaceae</taxon>
        <taxon>Gelatoporia</taxon>
    </lineage>
</organism>
<proteinExistence type="predicted"/>
<name>M2QQM9_CERS8</name>
<dbReference type="Proteomes" id="UP000016930">
    <property type="component" value="Unassembled WGS sequence"/>
</dbReference>
<accession>M2QQM9</accession>
<sequence length="149" mass="17092">MSETRSKDGDYDAESRDQVADLPQAHFNPASLVNTRDRMVTSTGFGEDDNISRVAWPRRDRKAEASYLRIIRIKLHKLPEGANYLKHIPELKCSPEQPVKETGLLQWKMKFASFNNTHERKREAKIKYTTLTAQSERDPGNWGTTHPPA</sequence>
<feature type="region of interest" description="Disordered" evidence="1">
    <location>
        <begin position="1"/>
        <end position="34"/>
    </location>
</feature>
<gene>
    <name evidence="2" type="ORF">CERSUDRAFT_72543</name>
</gene>
<evidence type="ECO:0000256" key="1">
    <source>
        <dbReference type="SAM" id="MobiDB-lite"/>
    </source>
</evidence>
<dbReference type="AlphaFoldDB" id="M2QQM9"/>
<evidence type="ECO:0000313" key="2">
    <source>
        <dbReference type="EMBL" id="EMD39383.1"/>
    </source>
</evidence>
<dbReference type="EMBL" id="KB445794">
    <property type="protein sequence ID" value="EMD39383.1"/>
    <property type="molecule type" value="Genomic_DNA"/>
</dbReference>
<keyword evidence="3" id="KW-1185">Reference proteome</keyword>
<dbReference type="HOGENOM" id="CLU_1749418_0_0_1"/>
<evidence type="ECO:0000313" key="3">
    <source>
        <dbReference type="Proteomes" id="UP000016930"/>
    </source>
</evidence>